<sequence>MRQTFTRFSGVAAPLMIDNVDTDQIIPSREMKTTSRNGLAEGLFAGWRYVSEGNRIPDKEFILNREGYREAKILVSGENFGCGSSREHAVWALEEYGIRAIIAQSFGEIFYNNCTRNGVLPIRLHSSEIAGIVASSSPQLVTIDLPMQKVLVNDREYHFEIGAYAKRLLLEGLDPISMTKKELPVIRTFQEADKLKRPWLYR</sequence>
<dbReference type="PANTHER" id="PTHR43345:SF5">
    <property type="entry name" value="3-ISOPROPYLMALATE DEHYDRATASE SMALL SUBUNIT"/>
    <property type="match status" value="1"/>
</dbReference>
<reference evidence="12 13" key="1">
    <citation type="journal article" date="2014" name="Antonie Van Leeuwenhoek">
        <title>Hyphomonas beringensis sp. nov. and Hyphomonas chukchiensis sp. nov., isolated from surface seawater of the Bering Sea and Chukchi Sea.</title>
        <authorList>
            <person name="Li C."/>
            <person name="Lai Q."/>
            <person name="Li G."/>
            <person name="Dong C."/>
            <person name="Wang J."/>
            <person name="Liao Y."/>
            <person name="Shao Z."/>
        </authorList>
    </citation>
    <scope>NUCLEOTIDE SEQUENCE [LARGE SCALE GENOMIC DNA]</scope>
    <source>
        <strain evidence="12 13">25B14_1</strain>
    </source>
</reference>
<dbReference type="STRING" id="1280946.HY29_03770"/>
<dbReference type="InterPro" id="IPR033940">
    <property type="entry name" value="IPMI_Swivel"/>
</dbReference>
<protein>
    <recommendedName>
        <fullName evidence="10">3-isopropylmalate dehydratase small subunit</fullName>
        <ecNumber evidence="10">4.2.1.33</ecNumber>
    </recommendedName>
    <alternativeName>
        <fullName evidence="10">Alpha-IPM isomerase</fullName>
        <shortName evidence="10">IPMI</shortName>
    </alternativeName>
    <alternativeName>
        <fullName evidence="10">Isopropylmalate isomerase</fullName>
    </alternativeName>
</protein>
<evidence type="ECO:0000259" key="11">
    <source>
        <dbReference type="Pfam" id="PF00694"/>
    </source>
</evidence>
<dbReference type="InterPro" id="IPR000573">
    <property type="entry name" value="AconitaseA/IPMdHydase_ssu_swvl"/>
</dbReference>
<dbReference type="NCBIfam" id="NF002458">
    <property type="entry name" value="PRK01641.1"/>
    <property type="match status" value="1"/>
</dbReference>
<evidence type="ECO:0000256" key="7">
    <source>
        <dbReference type="ARBA" id="ARBA00022605"/>
    </source>
</evidence>
<dbReference type="Gene3D" id="3.20.19.10">
    <property type="entry name" value="Aconitase, domain 4"/>
    <property type="match status" value="1"/>
</dbReference>
<dbReference type="eggNOG" id="COG0066">
    <property type="taxonomic scope" value="Bacteria"/>
</dbReference>
<dbReference type="Proteomes" id="UP000027037">
    <property type="component" value="Unassembled WGS sequence"/>
</dbReference>
<dbReference type="RefSeq" id="WP_034797715.1">
    <property type="nucleotide sequence ID" value="NZ_AWFF01000054.1"/>
</dbReference>
<dbReference type="CDD" id="cd01577">
    <property type="entry name" value="IPMI_Swivel"/>
    <property type="match status" value="1"/>
</dbReference>
<dbReference type="EC" id="4.2.1.33" evidence="10"/>
<evidence type="ECO:0000256" key="5">
    <source>
        <dbReference type="ARBA" id="ARBA00011271"/>
    </source>
</evidence>
<keyword evidence="8 10" id="KW-0456">Lyase</keyword>
<dbReference type="GO" id="GO:0009316">
    <property type="term" value="C:3-isopropylmalate dehydratase complex"/>
    <property type="evidence" value="ECO:0007669"/>
    <property type="project" value="InterPro"/>
</dbReference>
<dbReference type="InterPro" id="IPR050075">
    <property type="entry name" value="LeuD"/>
</dbReference>
<evidence type="ECO:0000256" key="10">
    <source>
        <dbReference type="HAMAP-Rule" id="MF_01031"/>
    </source>
</evidence>
<dbReference type="InterPro" id="IPR004431">
    <property type="entry name" value="3-IsopropMal_deHydase_ssu"/>
</dbReference>
<dbReference type="InterPro" id="IPR015928">
    <property type="entry name" value="Aconitase/3IPM_dehydase_swvl"/>
</dbReference>
<dbReference type="OrthoDB" id="9777465at2"/>
<comment type="subunit">
    <text evidence="5 10">Heterodimer of LeuC and LeuD.</text>
</comment>
<dbReference type="NCBIfam" id="TIGR00171">
    <property type="entry name" value="leuD"/>
    <property type="match status" value="1"/>
</dbReference>
<dbReference type="FunFam" id="3.20.19.10:FF:000003">
    <property type="entry name" value="3-isopropylmalate dehydratase small subunit"/>
    <property type="match status" value="1"/>
</dbReference>
<accession>A0A062U9S2</accession>
<dbReference type="UniPathway" id="UPA00048">
    <property type="reaction ID" value="UER00071"/>
</dbReference>
<evidence type="ECO:0000256" key="2">
    <source>
        <dbReference type="ARBA" id="ARBA00002695"/>
    </source>
</evidence>
<comment type="similarity">
    <text evidence="4 10">Belongs to the LeuD family. LeuD type 1 subfamily.</text>
</comment>
<dbReference type="GO" id="GO:0003861">
    <property type="term" value="F:3-isopropylmalate dehydratase activity"/>
    <property type="evidence" value="ECO:0007669"/>
    <property type="project" value="UniProtKB-UniRule"/>
</dbReference>
<proteinExistence type="inferred from homology"/>
<comment type="catalytic activity">
    <reaction evidence="1 10">
        <text>(2R,3S)-3-isopropylmalate = (2S)-2-isopropylmalate</text>
        <dbReference type="Rhea" id="RHEA:32287"/>
        <dbReference type="ChEBI" id="CHEBI:1178"/>
        <dbReference type="ChEBI" id="CHEBI:35121"/>
        <dbReference type="EC" id="4.2.1.33"/>
    </reaction>
</comment>
<evidence type="ECO:0000313" key="12">
    <source>
        <dbReference type="EMBL" id="KCZ53349.1"/>
    </source>
</evidence>
<dbReference type="PATRIC" id="fig|1280946.3.peg.2666"/>
<evidence type="ECO:0000256" key="6">
    <source>
        <dbReference type="ARBA" id="ARBA00022430"/>
    </source>
</evidence>
<comment type="pathway">
    <text evidence="3 10">Amino-acid biosynthesis; L-leucine biosynthesis; L-leucine from 3-methyl-2-oxobutanoate: step 2/4.</text>
</comment>
<dbReference type="HAMAP" id="MF_01031">
    <property type="entry name" value="LeuD_type1"/>
    <property type="match status" value="1"/>
</dbReference>
<evidence type="ECO:0000256" key="8">
    <source>
        <dbReference type="ARBA" id="ARBA00023239"/>
    </source>
</evidence>
<evidence type="ECO:0000313" key="13">
    <source>
        <dbReference type="Proteomes" id="UP000027037"/>
    </source>
</evidence>
<keyword evidence="6 10" id="KW-0432">Leucine biosynthesis</keyword>
<evidence type="ECO:0000256" key="1">
    <source>
        <dbReference type="ARBA" id="ARBA00000491"/>
    </source>
</evidence>
<evidence type="ECO:0000256" key="3">
    <source>
        <dbReference type="ARBA" id="ARBA00004729"/>
    </source>
</evidence>
<dbReference type="Pfam" id="PF00694">
    <property type="entry name" value="Aconitase_C"/>
    <property type="match status" value="1"/>
</dbReference>
<keyword evidence="9 10" id="KW-0100">Branched-chain amino acid biosynthesis</keyword>
<dbReference type="SUPFAM" id="SSF52016">
    <property type="entry name" value="LeuD/IlvD-like"/>
    <property type="match status" value="1"/>
</dbReference>
<evidence type="ECO:0000256" key="9">
    <source>
        <dbReference type="ARBA" id="ARBA00023304"/>
    </source>
</evidence>
<organism evidence="12 13">
    <name type="scientific">Hyphomonas beringensis</name>
    <dbReference type="NCBI Taxonomy" id="1280946"/>
    <lineage>
        <taxon>Bacteria</taxon>
        <taxon>Pseudomonadati</taxon>
        <taxon>Pseudomonadota</taxon>
        <taxon>Alphaproteobacteria</taxon>
        <taxon>Hyphomonadales</taxon>
        <taxon>Hyphomonadaceae</taxon>
        <taxon>Hyphomonas</taxon>
    </lineage>
</organism>
<dbReference type="GO" id="GO:0009098">
    <property type="term" value="P:L-leucine biosynthetic process"/>
    <property type="evidence" value="ECO:0007669"/>
    <property type="project" value="UniProtKB-UniRule"/>
</dbReference>
<comment type="caution">
    <text evidence="12">The sequence shown here is derived from an EMBL/GenBank/DDBJ whole genome shotgun (WGS) entry which is preliminary data.</text>
</comment>
<dbReference type="AlphaFoldDB" id="A0A062U9S2"/>
<evidence type="ECO:0000256" key="4">
    <source>
        <dbReference type="ARBA" id="ARBA00009845"/>
    </source>
</evidence>
<keyword evidence="7 10" id="KW-0028">Amino-acid biosynthesis</keyword>
<keyword evidence="13" id="KW-1185">Reference proteome</keyword>
<gene>
    <name evidence="10" type="primary">leuD</name>
    <name evidence="12" type="ORF">HY29_03770</name>
</gene>
<feature type="domain" description="Aconitase A/isopropylmalate dehydratase small subunit swivel" evidence="11">
    <location>
        <begin position="3"/>
        <end position="125"/>
    </location>
</feature>
<dbReference type="EMBL" id="AWFF01000054">
    <property type="protein sequence ID" value="KCZ53349.1"/>
    <property type="molecule type" value="Genomic_DNA"/>
</dbReference>
<comment type="function">
    <text evidence="2 10">Catalyzes the isomerization between 2-isopropylmalate and 3-isopropylmalate, via the formation of 2-isopropylmaleate.</text>
</comment>
<name>A0A062U9S2_9PROT</name>
<dbReference type="PANTHER" id="PTHR43345">
    <property type="entry name" value="3-ISOPROPYLMALATE DEHYDRATASE SMALL SUBUNIT 2-RELATED-RELATED"/>
    <property type="match status" value="1"/>
</dbReference>